<protein>
    <recommendedName>
        <fullName evidence="6">UBR-type domain-containing protein</fullName>
    </recommendedName>
</protein>
<evidence type="ECO:0000256" key="1">
    <source>
        <dbReference type="ARBA" id="ARBA00022723"/>
    </source>
</evidence>
<dbReference type="PROSITE" id="PS51157">
    <property type="entry name" value="ZF_UBR"/>
    <property type="match status" value="1"/>
</dbReference>
<dbReference type="OrthoDB" id="10262564at2759"/>
<dbReference type="GO" id="GO:0005737">
    <property type="term" value="C:cytoplasm"/>
    <property type="evidence" value="ECO:0007669"/>
    <property type="project" value="TreeGrafter"/>
</dbReference>
<dbReference type="PANTHER" id="PTHR13513:SF9">
    <property type="entry name" value="E3 UBIQUITIN-PROTEIN LIGASE UBR7-RELATED"/>
    <property type="match status" value="1"/>
</dbReference>
<name>A0A8J2JRB6_9HEXA</name>
<dbReference type="InterPro" id="IPR047506">
    <property type="entry name" value="UBR7-like_UBR-box"/>
</dbReference>
<reference evidence="7" key="1">
    <citation type="submission" date="2021-06" db="EMBL/GenBank/DDBJ databases">
        <authorList>
            <person name="Hodson N. C."/>
            <person name="Mongue J. A."/>
            <person name="Jaron S. K."/>
        </authorList>
    </citation>
    <scope>NUCLEOTIDE SEQUENCE</scope>
</reference>
<feature type="domain" description="UBR-type" evidence="6">
    <location>
        <begin position="164"/>
        <end position="235"/>
    </location>
</feature>
<feature type="compositionally biased region" description="Basic and acidic residues" evidence="5">
    <location>
        <begin position="339"/>
        <end position="352"/>
    </location>
</feature>
<evidence type="ECO:0000313" key="8">
    <source>
        <dbReference type="Proteomes" id="UP000708208"/>
    </source>
</evidence>
<keyword evidence="1" id="KW-0479">Metal-binding</keyword>
<dbReference type="InterPro" id="IPR003126">
    <property type="entry name" value="Znf_UBR"/>
</dbReference>
<evidence type="ECO:0000256" key="4">
    <source>
        <dbReference type="PROSITE-ProRule" id="PRU00508"/>
    </source>
</evidence>
<evidence type="ECO:0000256" key="2">
    <source>
        <dbReference type="ARBA" id="ARBA00022771"/>
    </source>
</evidence>
<dbReference type="GO" id="GO:0008270">
    <property type="term" value="F:zinc ion binding"/>
    <property type="evidence" value="ECO:0007669"/>
    <property type="project" value="UniProtKB-KW"/>
</dbReference>
<dbReference type="SMART" id="SM00993">
    <property type="entry name" value="YL1_C"/>
    <property type="match status" value="1"/>
</dbReference>
<organism evidence="7 8">
    <name type="scientific">Allacma fusca</name>
    <dbReference type="NCBI Taxonomy" id="39272"/>
    <lineage>
        <taxon>Eukaryota</taxon>
        <taxon>Metazoa</taxon>
        <taxon>Ecdysozoa</taxon>
        <taxon>Arthropoda</taxon>
        <taxon>Hexapoda</taxon>
        <taxon>Collembola</taxon>
        <taxon>Symphypleona</taxon>
        <taxon>Sminthuridae</taxon>
        <taxon>Allacma</taxon>
    </lineage>
</organism>
<dbReference type="CDD" id="cd15542">
    <property type="entry name" value="PHD_UBR7"/>
    <property type="match status" value="1"/>
</dbReference>
<evidence type="ECO:0000256" key="5">
    <source>
        <dbReference type="SAM" id="MobiDB-lite"/>
    </source>
</evidence>
<keyword evidence="3" id="KW-0862">Zinc</keyword>
<dbReference type="PANTHER" id="PTHR13513">
    <property type="entry name" value="E3 UBIQUITIN-PROTEIN LIGASE UBR7"/>
    <property type="match status" value="1"/>
</dbReference>
<keyword evidence="8" id="KW-1185">Reference proteome</keyword>
<dbReference type="EMBL" id="CAJVCH010116595">
    <property type="protein sequence ID" value="CAG7725009.1"/>
    <property type="molecule type" value="Genomic_DNA"/>
</dbReference>
<dbReference type="Pfam" id="PF08265">
    <property type="entry name" value="YL1_C"/>
    <property type="match status" value="1"/>
</dbReference>
<dbReference type="Proteomes" id="UP000708208">
    <property type="component" value="Unassembled WGS sequence"/>
</dbReference>
<dbReference type="GO" id="GO:0061630">
    <property type="term" value="F:ubiquitin protein ligase activity"/>
    <property type="evidence" value="ECO:0007669"/>
    <property type="project" value="InterPro"/>
</dbReference>
<evidence type="ECO:0000256" key="3">
    <source>
        <dbReference type="ARBA" id="ARBA00022833"/>
    </source>
</evidence>
<dbReference type="CDD" id="cd19677">
    <property type="entry name" value="UBR-box_UBR7"/>
    <property type="match status" value="1"/>
</dbReference>
<evidence type="ECO:0000259" key="6">
    <source>
        <dbReference type="PROSITE" id="PS51157"/>
    </source>
</evidence>
<dbReference type="AlphaFoldDB" id="A0A8J2JRB6"/>
<feature type="zinc finger region" description="UBR-type" evidence="4">
    <location>
        <begin position="164"/>
        <end position="235"/>
    </location>
</feature>
<comment type="caution">
    <text evidence="7">The sequence shown here is derived from an EMBL/GenBank/DDBJ whole genome shotgun (WGS) entry which is preliminary data.</text>
</comment>
<proteinExistence type="predicted"/>
<dbReference type="SMART" id="SM00396">
    <property type="entry name" value="ZnF_UBR1"/>
    <property type="match status" value="1"/>
</dbReference>
<dbReference type="InterPro" id="IPR013272">
    <property type="entry name" value="Vps72/YL1_C"/>
</dbReference>
<gene>
    <name evidence="7" type="ORF">AFUS01_LOCUS13994</name>
</gene>
<keyword evidence="2" id="KW-0863">Zinc-finger</keyword>
<feature type="compositionally biased region" description="Basic and acidic residues" evidence="5">
    <location>
        <begin position="361"/>
        <end position="374"/>
    </location>
</feature>
<dbReference type="InterPro" id="IPR040204">
    <property type="entry name" value="UBR7"/>
</dbReference>
<feature type="region of interest" description="Disordered" evidence="5">
    <location>
        <begin position="331"/>
        <end position="387"/>
    </location>
</feature>
<accession>A0A8J2JRB6</accession>
<evidence type="ECO:0000313" key="7">
    <source>
        <dbReference type="EMBL" id="CAG7725009.1"/>
    </source>
</evidence>
<dbReference type="Pfam" id="PF02207">
    <property type="entry name" value="zf-UBR"/>
    <property type="match status" value="1"/>
</dbReference>
<sequence length="547" mass="61669">MNVAKQVGGPAFMDRVETSVGENQRKVAFKDPNYQRTKLTQDKKRAWRSLKQIITLERSMPWDKDSVHYSSIDAPPSLKPAKKYSDISGLPAKYRDPHTNILYALSDEYQIFGDLILKGEMADDKPKSQDSDSDLSETEEAYTLDELGEMYESANAVLGASDPNNCSYSLGYVKRQALYACVTCNGPDAEKAGVCLGCANKCHENHQLVELYTKRVFRCDCGNKKFQNACLLLPEKDAFNTGNVYNHNFSGLYCTCERPYPDPDDDDEMIQCIICEDWYHSRHSFGHHSDRVTIGDGSDIDCEMICEKCTSSCDFLKFYDHLRVPITIKPELASGEGSPNKEDKSVSEKSADQSEATNKTNELKIEIDDSKNESSQETGDSGIVMTDSNEANPELASVDTAATNNGCFVKSRKESTLPQSATLWVAGWRSKLCKCELCLNMYFKLGVGFITDDEDTLFAYEALGQAKLEEEEKEKEEEFTSMWSKLDHVTKVEAMISFNEMKEHLREFLLKHNGKVFRKRDAEEFAEELKAKRAKRVGHGIPPNSCR</sequence>